<evidence type="ECO:0000313" key="2">
    <source>
        <dbReference type="EMBL" id="RSN74691.1"/>
    </source>
</evidence>
<dbReference type="InterPro" id="IPR054314">
    <property type="entry name" value="Gins51_C"/>
</dbReference>
<sequence length="166" mass="18831">MLGIPMALKPQVSYSRLVDIFISEITSPYLSDIENGFYEEVKHMIARMREGADRSNDLMAEILRREAEICEELLLNIARIRALKRIAAGTFDEAPSEEKNAIKGKREEIKVERRRNFVQVMFIKPAPSIVGEDLRIYGPFKKGDVALIPRANAEALEKKGVVEVVE</sequence>
<feature type="domain" description="Gins51 C-terminal" evidence="1">
    <location>
        <begin position="119"/>
        <end position="161"/>
    </location>
</feature>
<reference evidence="2 3" key="1">
    <citation type="submission" date="2018-10" db="EMBL/GenBank/DDBJ databases">
        <title>Co-occurring genomic capacity for anaerobic methane metabolism and dissimilatory sulfite reduction discovered in the Korarchaeota.</title>
        <authorList>
            <person name="Mckay L.J."/>
            <person name="Dlakic M."/>
            <person name="Fields M.W."/>
            <person name="Delmont T.O."/>
            <person name="Eren A.M."/>
            <person name="Jay Z.J."/>
            <person name="Klingelsmith K.B."/>
            <person name="Rusch D.B."/>
            <person name="Inskeep W.P."/>
        </authorList>
    </citation>
    <scope>NUCLEOTIDE SEQUENCE [LARGE SCALE GENOMIC DNA]</scope>
    <source>
        <strain evidence="2 3">MDKW</strain>
    </source>
</reference>
<dbReference type="CDD" id="cd21695">
    <property type="entry name" value="GINS_B_archaea_Gins51"/>
    <property type="match status" value="1"/>
</dbReference>
<dbReference type="Gene3D" id="3.40.5.50">
    <property type="match status" value="1"/>
</dbReference>
<dbReference type="Gene3D" id="1.20.58.1030">
    <property type="match status" value="1"/>
</dbReference>
<dbReference type="Pfam" id="PF22090">
    <property type="entry name" value="Gins51_C"/>
    <property type="match status" value="1"/>
</dbReference>
<gene>
    <name evidence="2" type="ORF">D6D85_07510</name>
</gene>
<keyword evidence="3" id="KW-1185">Reference proteome</keyword>
<evidence type="ECO:0000259" key="1">
    <source>
        <dbReference type="Pfam" id="PF22090"/>
    </source>
</evidence>
<dbReference type="AlphaFoldDB" id="A0A3R9QER3"/>
<evidence type="ECO:0000313" key="3">
    <source>
        <dbReference type="Proteomes" id="UP000277582"/>
    </source>
</evidence>
<name>A0A3R9QER3_9CREN</name>
<accession>A0A3R9QER3</accession>
<protein>
    <recommendedName>
        <fullName evidence="1">Gins51 C-terminal domain-containing protein</fullName>
    </recommendedName>
</protein>
<dbReference type="Proteomes" id="UP000277582">
    <property type="component" value="Unassembled WGS sequence"/>
</dbReference>
<organism evidence="2 3">
    <name type="scientific">Candidatus Methanodesulfokora washburnensis</name>
    <dbReference type="NCBI Taxonomy" id="2478471"/>
    <lineage>
        <taxon>Archaea</taxon>
        <taxon>Thermoproteota</taxon>
        <taxon>Candidatus Korarchaeia</taxon>
        <taxon>Candidatus Korarchaeia incertae sedis</taxon>
        <taxon>Candidatus Methanodesulfokora</taxon>
    </lineage>
</organism>
<proteinExistence type="predicted"/>
<dbReference type="EMBL" id="RCOS01000087">
    <property type="protein sequence ID" value="RSN74691.1"/>
    <property type="molecule type" value="Genomic_DNA"/>
</dbReference>
<comment type="caution">
    <text evidence="2">The sequence shown here is derived from an EMBL/GenBank/DDBJ whole genome shotgun (WGS) entry which is preliminary data.</text>
</comment>